<dbReference type="GO" id="GO:0016773">
    <property type="term" value="F:phosphotransferase activity, alcohol group as acceptor"/>
    <property type="evidence" value="ECO:0007669"/>
    <property type="project" value="InterPro"/>
</dbReference>
<evidence type="ECO:0000256" key="3">
    <source>
        <dbReference type="ARBA" id="ARBA00004713"/>
    </source>
</evidence>
<evidence type="ECO:0000313" key="20">
    <source>
        <dbReference type="Proteomes" id="UP000483379"/>
    </source>
</evidence>
<dbReference type="InterPro" id="IPR004821">
    <property type="entry name" value="Cyt_trans-like"/>
</dbReference>
<keyword evidence="6 16" id="KW-0548">Nucleotidyltransferase</keyword>
<evidence type="ECO:0000256" key="1">
    <source>
        <dbReference type="ARBA" id="ARBA00002319"/>
    </source>
</evidence>
<evidence type="ECO:0000256" key="12">
    <source>
        <dbReference type="ARBA" id="ARBA00047428"/>
    </source>
</evidence>
<evidence type="ECO:0000259" key="18">
    <source>
        <dbReference type="Pfam" id="PF01467"/>
    </source>
</evidence>
<feature type="domain" description="Cytidyltransferase-like" evidence="18">
    <location>
        <begin position="323"/>
        <end position="414"/>
    </location>
</feature>
<dbReference type="FunFam" id="3.40.50.620:FF:000028">
    <property type="entry name" value="Bifunctional protein HldE"/>
    <property type="match status" value="1"/>
</dbReference>
<dbReference type="NCBIfam" id="TIGR02199">
    <property type="entry name" value="rfaE_dom_II"/>
    <property type="match status" value="1"/>
</dbReference>
<evidence type="ECO:0000259" key="17">
    <source>
        <dbReference type="Pfam" id="PF00294"/>
    </source>
</evidence>
<keyword evidence="9 16" id="KW-0067">ATP-binding</keyword>
<keyword evidence="10 16" id="KW-0511">Multifunctional enzyme</keyword>
<feature type="domain" description="Carbohydrate kinase PfkB" evidence="17">
    <location>
        <begin position="13"/>
        <end position="283"/>
    </location>
</feature>
<evidence type="ECO:0000313" key="19">
    <source>
        <dbReference type="EMBL" id="NEV60629.1"/>
    </source>
</evidence>
<organism evidence="19 20">
    <name type="scientific">Thiorhodococcus minor</name>
    <dbReference type="NCBI Taxonomy" id="57489"/>
    <lineage>
        <taxon>Bacteria</taxon>
        <taxon>Pseudomonadati</taxon>
        <taxon>Pseudomonadota</taxon>
        <taxon>Gammaproteobacteria</taxon>
        <taxon>Chromatiales</taxon>
        <taxon>Chromatiaceae</taxon>
        <taxon>Thiorhodococcus</taxon>
    </lineage>
</organism>
<comment type="function">
    <text evidence="2 16">Catalyzes the ADP transfer from ATP to D-glycero-beta-D-manno-heptose 1-phosphate, yielding ADP-D-glycero-beta-D-manno-heptose.</text>
</comment>
<comment type="pathway">
    <text evidence="3">Bacterial outer membrane biogenesis; LPS core biosynthesis.</text>
</comment>
<dbReference type="GO" id="GO:0009244">
    <property type="term" value="P:lipopolysaccharide core region biosynthetic process"/>
    <property type="evidence" value="ECO:0007669"/>
    <property type="project" value="UniProtKB-UniPathway"/>
</dbReference>
<dbReference type="InterPro" id="IPR023030">
    <property type="entry name" value="Bifunc_HldE"/>
</dbReference>
<comment type="catalytic activity">
    <reaction evidence="12 16">
        <text>D-glycero-beta-D-manno-heptose 1-phosphate + ATP + H(+) = ADP-D-glycero-beta-D-manno-heptose + diphosphate</text>
        <dbReference type="Rhea" id="RHEA:27465"/>
        <dbReference type="ChEBI" id="CHEBI:15378"/>
        <dbReference type="ChEBI" id="CHEBI:30616"/>
        <dbReference type="ChEBI" id="CHEBI:33019"/>
        <dbReference type="ChEBI" id="CHEBI:59967"/>
        <dbReference type="ChEBI" id="CHEBI:61593"/>
        <dbReference type="EC" id="2.7.7.70"/>
    </reaction>
</comment>
<feature type="binding site" evidence="16">
    <location>
        <begin position="176"/>
        <end position="179"/>
    </location>
    <ligand>
        <name>ATP</name>
        <dbReference type="ChEBI" id="CHEBI:30616"/>
    </ligand>
</feature>
<dbReference type="GO" id="GO:0097171">
    <property type="term" value="P:ADP-L-glycero-beta-D-manno-heptose biosynthetic process"/>
    <property type="evidence" value="ECO:0007669"/>
    <property type="project" value="UniProtKB-UniPathway"/>
</dbReference>
<evidence type="ECO:0000256" key="6">
    <source>
        <dbReference type="ARBA" id="ARBA00022695"/>
    </source>
</evidence>
<dbReference type="EC" id="2.7.7.70" evidence="16"/>
<dbReference type="Gene3D" id="3.40.50.620">
    <property type="entry name" value="HUPs"/>
    <property type="match status" value="1"/>
</dbReference>
<comment type="function">
    <text evidence="1 16">Catalyzes the phosphorylation of D-glycero-D-manno-heptose 7-phosphate at the C-1 position to selectively form D-glycero-beta-D-manno-heptose-1,7-bisphosphate.</text>
</comment>
<reference evidence="19 20" key="1">
    <citation type="submission" date="2020-02" db="EMBL/GenBank/DDBJ databases">
        <title>Genome sequences of Thiorhodococcus mannitoliphagus and Thiorhodococcus minor, purple sulfur photosynthetic bacteria in the gammaproteobacterial family, Chromatiaceae.</title>
        <authorList>
            <person name="Aviles F.A."/>
            <person name="Meyer T.E."/>
            <person name="Kyndt J.A."/>
        </authorList>
    </citation>
    <scope>NUCLEOTIDE SEQUENCE [LARGE SCALE GENOMIC DNA]</scope>
    <source>
        <strain evidence="19 20">DSM 11518</strain>
    </source>
</reference>
<evidence type="ECO:0000256" key="7">
    <source>
        <dbReference type="ARBA" id="ARBA00022741"/>
    </source>
</evidence>
<feature type="region of interest" description="Cytidylyltransferase" evidence="16">
    <location>
        <begin position="323"/>
        <end position="453"/>
    </location>
</feature>
<dbReference type="InterPro" id="IPR011913">
    <property type="entry name" value="RfaE_dom_I"/>
</dbReference>
<keyword evidence="11 16" id="KW-0119">Carbohydrate metabolism</keyword>
<dbReference type="Pfam" id="PF00294">
    <property type="entry name" value="PfkB"/>
    <property type="match status" value="1"/>
</dbReference>
<dbReference type="NCBIfam" id="NF008454">
    <property type="entry name" value="PRK11316.1"/>
    <property type="match status" value="1"/>
</dbReference>
<dbReference type="CDD" id="cd01172">
    <property type="entry name" value="RfaE_like"/>
    <property type="match status" value="1"/>
</dbReference>
<dbReference type="UniPathway" id="UPA00958"/>
<evidence type="ECO:0000256" key="11">
    <source>
        <dbReference type="ARBA" id="ARBA00023277"/>
    </source>
</evidence>
<feature type="active site" evidence="16">
    <location>
        <position position="245"/>
    </location>
</feature>
<dbReference type="GO" id="GO:0033785">
    <property type="term" value="F:heptose 7-phosphate kinase activity"/>
    <property type="evidence" value="ECO:0007669"/>
    <property type="project" value="UniProtKB-UniRule"/>
</dbReference>
<dbReference type="GO" id="GO:0005524">
    <property type="term" value="F:ATP binding"/>
    <property type="evidence" value="ECO:0007669"/>
    <property type="project" value="UniProtKB-UniRule"/>
</dbReference>
<comment type="subunit">
    <text evidence="4 16">Homodimer.</text>
</comment>
<comment type="pathway">
    <text evidence="16">Nucleotide-sugar biosynthesis; ADP-L-glycero-beta-D-manno-heptose biosynthesis; ADP-L-glycero-beta-D-manno-heptose from D-glycero-beta-D-manno-heptose 7-phosphate: step 3/4.</text>
</comment>
<dbReference type="UniPathway" id="UPA00356">
    <property type="reaction ID" value="UER00437"/>
</dbReference>
<keyword evidence="20" id="KW-1185">Reference proteome</keyword>
<keyword evidence="5 16" id="KW-0808">Transferase</keyword>
<feature type="region of interest" description="Ribokinase" evidence="16">
    <location>
        <begin position="1"/>
        <end position="295"/>
    </location>
</feature>
<dbReference type="PROSITE" id="PS00583">
    <property type="entry name" value="PFKB_KINASES_1"/>
    <property type="match status" value="1"/>
</dbReference>
<dbReference type="EC" id="2.7.1.167" evidence="16"/>
<comment type="pathway">
    <text evidence="16">Nucleotide-sugar biosynthesis; ADP-L-glycero-beta-D-manno-heptose biosynthesis; ADP-L-glycero-beta-D-manno-heptose from D-glycero-beta-D-manno-heptose 7-phosphate: step 1/4.</text>
</comment>
<dbReference type="SUPFAM" id="SSF53613">
    <property type="entry name" value="Ribokinase-like"/>
    <property type="match status" value="1"/>
</dbReference>
<evidence type="ECO:0000256" key="10">
    <source>
        <dbReference type="ARBA" id="ARBA00023268"/>
    </source>
</evidence>
<accession>A0A6M0JTT5</accession>
<keyword evidence="8 16" id="KW-0418">Kinase</keyword>
<dbReference type="PANTHER" id="PTHR46969:SF1">
    <property type="entry name" value="BIFUNCTIONAL PROTEIN HLDE"/>
    <property type="match status" value="1"/>
</dbReference>
<dbReference type="GO" id="GO:0005829">
    <property type="term" value="C:cytosol"/>
    <property type="evidence" value="ECO:0007669"/>
    <property type="project" value="TreeGrafter"/>
</dbReference>
<evidence type="ECO:0000256" key="2">
    <source>
        <dbReference type="ARBA" id="ARBA00003753"/>
    </source>
</evidence>
<dbReference type="EMBL" id="JAAIJQ010000003">
    <property type="protein sequence ID" value="NEV60629.1"/>
    <property type="molecule type" value="Genomic_DNA"/>
</dbReference>
<evidence type="ECO:0000256" key="9">
    <source>
        <dbReference type="ARBA" id="ARBA00022840"/>
    </source>
</evidence>
<dbReference type="InterPro" id="IPR014729">
    <property type="entry name" value="Rossmann-like_a/b/a_fold"/>
</dbReference>
<comment type="similarity">
    <text evidence="15 16">In the C-terminal section; belongs to the cytidylyltransferase family.</text>
</comment>
<dbReference type="AlphaFoldDB" id="A0A6M0JTT5"/>
<dbReference type="Proteomes" id="UP000483379">
    <property type="component" value="Unassembled WGS sequence"/>
</dbReference>
<dbReference type="InterPro" id="IPR011611">
    <property type="entry name" value="PfkB_dom"/>
</dbReference>
<dbReference type="NCBIfam" id="TIGR02198">
    <property type="entry name" value="rfaE_dom_I"/>
    <property type="match status" value="1"/>
</dbReference>
<dbReference type="HAMAP" id="MF_01603">
    <property type="entry name" value="HldE"/>
    <property type="match status" value="1"/>
</dbReference>
<dbReference type="PANTHER" id="PTHR46969">
    <property type="entry name" value="BIFUNCTIONAL PROTEIN HLDE"/>
    <property type="match status" value="1"/>
</dbReference>
<evidence type="ECO:0000256" key="13">
    <source>
        <dbReference type="ARBA" id="ARBA00052873"/>
    </source>
</evidence>
<evidence type="ECO:0000256" key="15">
    <source>
        <dbReference type="ARBA" id="ARBA00061122"/>
    </source>
</evidence>
<evidence type="ECO:0000256" key="8">
    <source>
        <dbReference type="ARBA" id="ARBA00022777"/>
    </source>
</evidence>
<proteinExistence type="inferred from homology"/>
<keyword evidence="7 16" id="KW-0547">Nucleotide-binding</keyword>
<dbReference type="InterPro" id="IPR011914">
    <property type="entry name" value="RfaE_dom_II"/>
</dbReference>
<comment type="caution">
    <text evidence="19">The sequence shown here is derived from an EMBL/GenBank/DDBJ whole genome shotgun (WGS) entry which is preliminary data.</text>
</comment>
<comment type="similarity">
    <text evidence="14 16">In the N-terminal section; belongs to the carbohydrate kinase PfkB family.</text>
</comment>
<dbReference type="InterPro" id="IPR002173">
    <property type="entry name" value="Carboh/pur_kinase_PfkB_CS"/>
</dbReference>
<evidence type="ECO:0000256" key="5">
    <source>
        <dbReference type="ARBA" id="ARBA00022679"/>
    </source>
</evidence>
<evidence type="ECO:0000256" key="4">
    <source>
        <dbReference type="ARBA" id="ARBA00011738"/>
    </source>
</evidence>
<dbReference type="FunFam" id="3.40.1190.20:FF:000002">
    <property type="entry name" value="Bifunctional protein HldE"/>
    <property type="match status" value="1"/>
</dbReference>
<dbReference type="NCBIfam" id="TIGR00125">
    <property type="entry name" value="cyt_tran_rel"/>
    <property type="match status" value="1"/>
</dbReference>
<dbReference type="InterPro" id="IPR029056">
    <property type="entry name" value="Ribokinase-like"/>
</dbReference>
<gene>
    <name evidence="16 19" type="primary">hldE</name>
    <name evidence="19" type="ORF">G3446_01760</name>
</gene>
<sequence>MLDRYWTGATRRISPEAPVPVVHVEQVEDRPGGAANVALNLAALGADTALVGVTGADAAADLLAERLSSQGIRARLHRRPDVPTITKLRVLSHHQQLIRLDFEQSLAPADIDPLPKLVAEALTCADLLLLSDYAKGTLADPQGLIAIAKTQGKAVLVDPKGRDFTPYRGATLLTPNRAELEQIVGACVDDAMLIEKGQRLRAELQLDALLVTLGERGMLLLRPDAEALHLPTQAREVFDVTGAGDTVIATLAAAISAGVGLAEACALANCAAGLAVAKLGTASVTAAELELAYRGGEWQPVLDRDALVAAAAAARAAGERVVMTNGCFDILHEGHVAYLQQAKRLGDRLVVAVNDDASVQRLKGAGRPVNGVEQRMAVLAGLASVDWVCPFAEDTPESLICAVRPEVLVKGGDYRPEEIAGADCVRASGGEVRVLDFLPGRSTSRIIGTIRDR</sequence>
<evidence type="ECO:0000256" key="16">
    <source>
        <dbReference type="HAMAP-Rule" id="MF_01603"/>
    </source>
</evidence>
<dbReference type="Gene3D" id="3.40.1190.20">
    <property type="match status" value="1"/>
</dbReference>
<name>A0A6M0JTT5_9GAMM</name>
<protein>
    <recommendedName>
        <fullName evidence="16">Bifunctional protein HldE</fullName>
    </recommendedName>
    <domain>
        <recommendedName>
            <fullName evidence="16">D-beta-D-heptose 7-phosphate kinase</fullName>
            <ecNumber evidence="16">2.7.1.167</ecNumber>
        </recommendedName>
        <alternativeName>
            <fullName evidence="16">D-beta-D-heptose 7-phosphotransferase</fullName>
        </alternativeName>
        <alternativeName>
            <fullName evidence="16">D-glycero-beta-D-manno-heptose-7-phosphate kinase</fullName>
        </alternativeName>
    </domain>
    <domain>
        <recommendedName>
            <fullName evidence="16">D-beta-D-heptose 1-phosphate adenylyltransferase</fullName>
            <ecNumber evidence="16">2.7.7.70</ecNumber>
        </recommendedName>
        <alternativeName>
            <fullName evidence="16">D-glycero-beta-D-manno-heptose 1-phosphate adenylyltransferase</fullName>
        </alternativeName>
    </domain>
</protein>
<dbReference type="Pfam" id="PF01467">
    <property type="entry name" value="CTP_transf_like"/>
    <property type="match status" value="1"/>
</dbReference>
<dbReference type="GO" id="GO:0033786">
    <property type="term" value="F:heptose-1-phosphate adenylyltransferase activity"/>
    <property type="evidence" value="ECO:0007669"/>
    <property type="project" value="UniProtKB-UniRule"/>
</dbReference>
<comment type="catalytic activity">
    <reaction evidence="13 16">
        <text>D-glycero-beta-D-manno-heptose 7-phosphate + ATP = D-glycero-beta-D-manno-heptose 1,7-bisphosphate + ADP + H(+)</text>
        <dbReference type="Rhea" id="RHEA:27473"/>
        <dbReference type="ChEBI" id="CHEBI:15378"/>
        <dbReference type="ChEBI" id="CHEBI:30616"/>
        <dbReference type="ChEBI" id="CHEBI:60204"/>
        <dbReference type="ChEBI" id="CHEBI:60208"/>
        <dbReference type="ChEBI" id="CHEBI:456216"/>
        <dbReference type="EC" id="2.7.1.167"/>
    </reaction>
</comment>
<dbReference type="SUPFAM" id="SSF52374">
    <property type="entry name" value="Nucleotidylyl transferase"/>
    <property type="match status" value="1"/>
</dbReference>
<evidence type="ECO:0000256" key="14">
    <source>
        <dbReference type="ARBA" id="ARBA00060955"/>
    </source>
</evidence>